<evidence type="ECO:0000259" key="2">
    <source>
        <dbReference type="Pfam" id="PF00303"/>
    </source>
</evidence>
<evidence type="ECO:0000313" key="4">
    <source>
        <dbReference type="Proteomes" id="UP000229317"/>
    </source>
</evidence>
<keyword evidence="1" id="KW-0808">Transferase</keyword>
<protein>
    <submittedName>
        <fullName evidence="3">Thymidylate synthase</fullName>
    </submittedName>
</protein>
<dbReference type="AlphaFoldDB" id="A0A2H0KU97"/>
<name>A0A2H0KU97_9BACT</name>
<comment type="caution">
    <text evidence="3">The sequence shown here is derived from an EMBL/GenBank/DDBJ whole genome shotgun (WGS) entry which is preliminary data.</text>
</comment>
<reference evidence="3 4" key="1">
    <citation type="submission" date="2017-09" db="EMBL/GenBank/DDBJ databases">
        <title>Depth-based differentiation of microbial function through sediment-hosted aquifers and enrichment of novel symbionts in the deep terrestrial subsurface.</title>
        <authorList>
            <person name="Probst A.J."/>
            <person name="Ladd B."/>
            <person name="Jarett J.K."/>
            <person name="Geller-Mcgrath D.E."/>
            <person name="Sieber C.M."/>
            <person name="Emerson J.B."/>
            <person name="Anantharaman K."/>
            <person name="Thomas B.C."/>
            <person name="Malmstrom R."/>
            <person name="Stieglmeier M."/>
            <person name="Klingl A."/>
            <person name="Woyke T."/>
            <person name="Ryan C.M."/>
            <person name="Banfield J.F."/>
        </authorList>
    </citation>
    <scope>NUCLEOTIDE SEQUENCE [LARGE SCALE GENOMIC DNA]</scope>
    <source>
        <strain evidence="3">CG11_big_fil_rev_8_21_14_0_20_40_15</strain>
    </source>
</reference>
<evidence type="ECO:0000256" key="1">
    <source>
        <dbReference type="ARBA" id="ARBA00022679"/>
    </source>
</evidence>
<dbReference type="InterPro" id="IPR036926">
    <property type="entry name" value="Thymidate_synth/dCMP_Mease_sf"/>
</dbReference>
<dbReference type="GO" id="GO:0016740">
    <property type="term" value="F:transferase activity"/>
    <property type="evidence" value="ECO:0007669"/>
    <property type="project" value="UniProtKB-KW"/>
</dbReference>
<accession>A0A2H0KU97</accession>
<dbReference type="Pfam" id="PF00303">
    <property type="entry name" value="Thymidylat_synt"/>
    <property type="match status" value="1"/>
</dbReference>
<feature type="domain" description="Thymidylate synthase/dCMP hydroxymethylase" evidence="2">
    <location>
        <begin position="150"/>
        <end position="214"/>
    </location>
</feature>
<dbReference type="EMBL" id="PCVO01000065">
    <property type="protein sequence ID" value="PIQ74875.1"/>
    <property type="molecule type" value="Genomic_DNA"/>
</dbReference>
<organism evidence="3 4">
    <name type="scientific">Candidatus Portnoybacteria bacterium CG11_big_fil_rev_8_21_14_0_20_40_15</name>
    <dbReference type="NCBI Taxonomy" id="1974817"/>
    <lineage>
        <taxon>Bacteria</taxon>
        <taxon>Candidatus Portnoyibacteriota</taxon>
    </lineage>
</organism>
<evidence type="ECO:0000313" key="3">
    <source>
        <dbReference type="EMBL" id="PIQ74875.1"/>
    </source>
</evidence>
<dbReference type="InterPro" id="IPR023451">
    <property type="entry name" value="Thymidate_synth/dCMP_Mease_dom"/>
</dbReference>
<proteinExistence type="predicted"/>
<sequence length="223" mass="25877">MKGVNIVARDLPEAWFLCIQEMFNYGYEYKIDKSSSGQIKRLEFDWITVHVIFPGARPLLPDIPPGMGFPPPADIEYVEKDYLLYVMTSEIKPGEDYTYGQDLEEQFERVIKHYKQYGHNLNHCYMAVGDKNTLKFYDKPGGTSQCLRGIDTRIRYGKLHFFPYFRSWDLWAGFPVNLAAIQIMKEEMAKAIGVEDGEIIASSKGLHLYDYTWDFARTRVGLK</sequence>
<dbReference type="Gene3D" id="3.30.572.10">
    <property type="entry name" value="Thymidylate synthase/dCMP hydroxymethylase domain"/>
    <property type="match status" value="1"/>
</dbReference>
<dbReference type="SUPFAM" id="SSF55831">
    <property type="entry name" value="Thymidylate synthase/dCMP hydroxymethylase"/>
    <property type="match status" value="1"/>
</dbReference>
<dbReference type="Proteomes" id="UP000229317">
    <property type="component" value="Unassembled WGS sequence"/>
</dbReference>
<gene>
    <name evidence="3" type="ORF">COV84_04360</name>
</gene>